<sequence>MLIVSIWKAGKTLVDAITSQAAKLSWLKSKVNLEVVSTSSNTSKCLLIGRILSNKSFPRVLVKDILTKAWNVLNEIEVASVDKNVFVFSFKHEADVRRAWDRRPWMLKGEHLILKRFSVDVSASEVDFSTTEFWIQVHGLPLNRRSEENLLKIGSTAGRALETDFVGLGAGIWRNNVRVRVEMDVSCPLVPGFPLERNQLPNLRVPFKYEKLGNFCFGCGLLGHDQRDCQDSGT</sequence>
<evidence type="ECO:0000313" key="3">
    <source>
        <dbReference type="EMBL" id="KAL0010066.1"/>
    </source>
</evidence>
<dbReference type="PANTHER" id="PTHR31286:SF167">
    <property type="entry name" value="OS09G0268800 PROTEIN"/>
    <property type="match status" value="1"/>
</dbReference>
<dbReference type="GO" id="GO:0008270">
    <property type="term" value="F:zinc ion binding"/>
    <property type="evidence" value="ECO:0007669"/>
    <property type="project" value="UniProtKB-KW"/>
</dbReference>
<proteinExistence type="predicted"/>
<gene>
    <name evidence="3" type="ORF">SO802_005174</name>
</gene>
<keyword evidence="1" id="KW-0863">Zinc-finger</keyword>
<dbReference type="AlphaFoldDB" id="A0AAW2DM13"/>
<dbReference type="PANTHER" id="PTHR31286">
    <property type="entry name" value="GLYCINE-RICH CELL WALL STRUCTURAL PROTEIN 1.8-LIKE"/>
    <property type="match status" value="1"/>
</dbReference>
<dbReference type="Pfam" id="PF14392">
    <property type="entry name" value="zf-CCHC_4"/>
    <property type="match status" value="1"/>
</dbReference>
<reference evidence="3 4" key="1">
    <citation type="submission" date="2024-01" db="EMBL/GenBank/DDBJ databases">
        <title>A telomere-to-telomere, gap-free genome of sweet tea (Lithocarpus litseifolius).</title>
        <authorList>
            <person name="Zhou J."/>
        </authorList>
    </citation>
    <scope>NUCLEOTIDE SEQUENCE [LARGE SCALE GENOMIC DNA]</scope>
    <source>
        <strain evidence="3">Zhou-2022a</strain>
        <tissue evidence="3">Leaf</tissue>
    </source>
</reference>
<keyword evidence="4" id="KW-1185">Reference proteome</keyword>
<dbReference type="EMBL" id="JAZDWU010000002">
    <property type="protein sequence ID" value="KAL0010066.1"/>
    <property type="molecule type" value="Genomic_DNA"/>
</dbReference>
<dbReference type="GO" id="GO:0003676">
    <property type="term" value="F:nucleic acid binding"/>
    <property type="evidence" value="ECO:0007669"/>
    <property type="project" value="InterPro"/>
</dbReference>
<dbReference type="PROSITE" id="PS50158">
    <property type="entry name" value="ZF_CCHC"/>
    <property type="match status" value="1"/>
</dbReference>
<organism evidence="3 4">
    <name type="scientific">Lithocarpus litseifolius</name>
    <dbReference type="NCBI Taxonomy" id="425828"/>
    <lineage>
        <taxon>Eukaryota</taxon>
        <taxon>Viridiplantae</taxon>
        <taxon>Streptophyta</taxon>
        <taxon>Embryophyta</taxon>
        <taxon>Tracheophyta</taxon>
        <taxon>Spermatophyta</taxon>
        <taxon>Magnoliopsida</taxon>
        <taxon>eudicotyledons</taxon>
        <taxon>Gunneridae</taxon>
        <taxon>Pentapetalae</taxon>
        <taxon>rosids</taxon>
        <taxon>fabids</taxon>
        <taxon>Fagales</taxon>
        <taxon>Fagaceae</taxon>
        <taxon>Lithocarpus</taxon>
    </lineage>
</organism>
<dbReference type="Proteomes" id="UP001459277">
    <property type="component" value="Unassembled WGS sequence"/>
</dbReference>
<accession>A0AAW2DM13</accession>
<name>A0AAW2DM13_9ROSI</name>
<keyword evidence="1" id="KW-0479">Metal-binding</keyword>
<evidence type="ECO:0000256" key="1">
    <source>
        <dbReference type="PROSITE-ProRule" id="PRU00047"/>
    </source>
</evidence>
<dbReference type="InterPro" id="IPR040256">
    <property type="entry name" value="At4g02000-like"/>
</dbReference>
<dbReference type="InterPro" id="IPR001878">
    <property type="entry name" value="Znf_CCHC"/>
</dbReference>
<evidence type="ECO:0000313" key="4">
    <source>
        <dbReference type="Proteomes" id="UP001459277"/>
    </source>
</evidence>
<keyword evidence="1" id="KW-0862">Zinc</keyword>
<dbReference type="InterPro" id="IPR025836">
    <property type="entry name" value="Zn_knuckle_CX2CX4HX4C"/>
</dbReference>
<dbReference type="InterPro" id="IPR025558">
    <property type="entry name" value="DUF4283"/>
</dbReference>
<evidence type="ECO:0000259" key="2">
    <source>
        <dbReference type="PROSITE" id="PS50158"/>
    </source>
</evidence>
<comment type="caution">
    <text evidence="3">The sequence shown here is derived from an EMBL/GenBank/DDBJ whole genome shotgun (WGS) entry which is preliminary data.</text>
</comment>
<feature type="domain" description="CCHC-type" evidence="2">
    <location>
        <begin position="216"/>
        <end position="231"/>
    </location>
</feature>
<dbReference type="Pfam" id="PF14111">
    <property type="entry name" value="DUF4283"/>
    <property type="match status" value="1"/>
</dbReference>
<protein>
    <recommendedName>
        <fullName evidence="2">CCHC-type domain-containing protein</fullName>
    </recommendedName>
</protein>